<accession>A0A0C9XYV9</accession>
<gene>
    <name evidence="1" type="ORF">PISMIDRAFT_212526</name>
</gene>
<dbReference type="AlphaFoldDB" id="A0A0C9XYV9"/>
<proteinExistence type="predicted"/>
<reference evidence="1 2" key="1">
    <citation type="submission" date="2014-04" db="EMBL/GenBank/DDBJ databases">
        <authorList>
            <consortium name="DOE Joint Genome Institute"/>
            <person name="Kuo A."/>
            <person name="Kohler A."/>
            <person name="Costa M.D."/>
            <person name="Nagy L.G."/>
            <person name="Floudas D."/>
            <person name="Copeland A."/>
            <person name="Barry K.W."/>
            <person name="Cichocki N."/>
            <person name="Veneault-Fourrey C."/>
            <person name="LaButti K."/>
            <person name="Lindquist E.A."/>
            <person name="Lipzen A."/>
            <person name="Lundell T."/>
            <person name="Morin E."/>
            <person name="Murat C."/>
            <person name="Sun H."/>
            <person name="Tunlid A."/>
            <person name="Henrissat B."/>
            <person name="Grigoriev I.V."/>
            <person name="Hibbett D.S."/>
            <person name="Martin F."/>
            <person name="Nordberg H.P."/>
            <person name="Cantor M.N."/>
            <person name="Hua S.X."/>
        </authorList>
    </citation>
    <scope>NUCLEOTIDE SEQUENCE [LARGE SCALE GENOMIC DNA]</scope>
    <source>
        <strain evidence="1 2">441</strain>
    </source>
</reference>
<name>A0A0C9XYV9_9AGAM</name>
<keyword evidence="2" id="KW-1185">Reference proteome</keyword>
<protein>
    <submittedName>
        <fullName evidence="1">Uncharacterized protein</fullName>
    </submittedName>
</protein>
<organism evidence="1 2">
    <name type="scientific">Pisolithus microcarpus 441</name>
    <dbReference type="NCBI Taxonomy" id="765257"/>
    <lineage>
        <taxon>Eukaryota</taxon>
        <taxon>Fungi</taxon>
        <taxon>Dikarya</taxon>
        <taxon>Basidiomycota</taxon>
        <taxon>Agaricomycotina</taxon>
        <taxon>Agaricomycetes</taxon>
        <taxon>Agaricomycetidae</taxon>
        <taxon>Boletales</taxon>
        <taxon>Sclerodermatineae</taxon>
        <taxon>Pisolithaceae</taxon>
        <taxon>Pisolithus</taxon>
    </lineage>
</organism>
<dbReference type="Proteomes" id="UP000054018">
    <property type="component" value="Unassembled WGS sequence"/>
</dbReference>
<dbReference type="EMBL" id="KN833821">
    <property type="protein sequence ID" value="KIK17710.1"/>
    <property type="molecule type" value="Genomic_DNA"/>
</dbReference>
<evidence type="ECO:0000313" key="2">
    <source>
        <dbReference type="Proteomes" id="UP000054018"/>
    </source>
</evidence>
<sequence length="226" mass="25170">MARTGALLSLRTELYDKCIIAPVLQAVMHVPRPTLTGAITYRSPSQIWQVVMVPTPEGQSVPAEGRVTKQEGLRSFKWRASRPSPCIYHRSQSVQTLEGKIMVIRRGVEFDITRISSDRQWGRGSGPLPKRILSIAPLTDRSIPKEHLPAVPVTTTYVQVRISSHEMNGRTYVNARCSAKGQSYYAVARIGRTSVSLEEDSQPISMTLHERAVLKETVDSSGWFAP</sequence>
<evidence type="ECO:0000313" key="1">
    <source>
        <dbReference type="EMBL" id="KIK17710.1"/>
    </source>
</evidence>
<dbReference type="HOGENOM" id="CLU_1225193_0_0_1"/>
<reference evidence="2" key="2">
    <citation type="submission" date="2015-01" db="EMBL/GenBank/DDBJ databases">
        <title>Evolutionary Origins and Diversification of the Mycorrhizal Mutualists.</title>
        <authorList>
            <consortium name="DOE Joint Genome Institute"/>
            <consortium name="Mycorrhizal Genomics Consortium"/>
            <person name="Kohler A."/>
            <person name="Kuo A."/>
            <person name="Nagy L.G."/>
            <person name="Floudas D."/>
            <person name="Copeland A."/>
            <person name="Barry K.W."/>
            <person name="Cichocki N."/>
            <person name="Veneault-Fourrey C."/>
            <person name="LaButti K."/>
            <person name="Lindquist E.A."/>
            <person name="Lipzen A."/>
            <person name="Lundell T."/>
            <person name="Morin E."/>
            <person name="Murat C."/>
            <person name="Riley R."/>
            <person name="Ohm R."/>
            <person name="Sun H."/>
            <person name="Tunlid A."/>
            <person name="Henrissat B."/>
            <person name="Grigoriev I.V."/>
            <person name="Hibbett D.S."/>
            <person name="Martin F."/>
        </authorList>
    </citation>
    <scope>NUCLEOTIDE SEQUENCE [LARGE SCALE GENOMIC DNA]</scope>
    <source>
        <strain evidence="2">441</strain>
    </source>
</reference>